<accession>A0A6P8DQG6</accession>
<reference evidence="8" key="1">
    <citation type="journal article" date="2020" name="Plant Biotechnol. J.">
        <title>The pomegranate (Punica granatum L.) draft genome dissects genetic divergence between soft- and hard-seeded cultivars.</title>
        <authorList>
            <person name="Luo X."/>
            <person name="Li H."/>
            <person name="Wu Z."/>
            <person name="Yao W."/>
            <person name="Zhao P."/>
            <person name="Cao D."/>
            <person name="Yu H."/>
            <person name="Li K."/>
            <person name="Poudel K."/>
            <person name="Zhao D."/>
            <person name="Zhang F."/>
            <person name="Xia X."/>
            <person name="Chen L."/>
            <person name="Wang Q."/>
            <person name="Jing D."/>
            <person name="Cao S."/>
        </authorList>
    </citation>
    <scope>NUCLEOTIDE SEQUENCE [LARGE SCALE GENOMIC DNA]</scope>
</reference>
<dbReference type="InterPro" id="IPR007656">
    <property type="entry name" value="GTD-bd"/>
</dbReference>
<comment type="subcellular location">
    <subcellularLocation>
        <location evidence="1">Membrane</location>
    </subcellularLocation>
</comment>
<evidence type="ECO:0000256" key="4">
    <source>
        <dbReference type="ARBA" id="ARBA00023136"/>
    </source>
</evidence>
<feature type="coiled-coil region" evidence="5">
    <location>
        <begin position="62"/>
        <end position="146"/>
    </location>
</feature>
<evidence type="ECO:0000256" key="3">
    <source>
        <dbReference type="ARBA" id="ARBA00022989"/>
    </source>
</evidence>
<dbReference type="PANTHER" id="PTHR31422">
    <property type="entry name" value="BNAANNG28530D PROTEIN"/>
    <property type="match status" value="1"/>
</dbReference>
<dbReference type="RefSeq" id="XP_031395526.1">
    <property type="nucleotide sequence ID" value="XM_031539666.1"/>
</dbReference>
<dbReference type="PROSITE" id="PS51775">
    <property type="entry name" value="GTD_BINDING"/>
    <property type="match status" value="1"/>
</dbReference>
<dbReference type="RefSeq" id="XP_031395525.1">
    <property type="nucleotide sequence ID" value="XM_031539665.1"/>
</dbReference>
<dbReference type="Pfam" id="PF04576">
    <property type="entry name" value="Zein-binding"/>
    <property type="match status" value="1"/>
</dbReference>
<keyword evidence="2 6" id="KW-0812">Transmembrane</keyword>
<dbReference type="Proteomes" id="UP000515151">
    <property type="component" value="Chromosome 5"/>
</dbReference>
<dbReference type="AlphaFoldDB" id="A0A6P8DQG6"/>
<proteinExistence type="predicted"/>
<keyword evidence="4 6" id="KW-0472">Membrane</keyword>
<keyword evidence="8" id="KW-1185">Reference proteome</keyword>
<evidence type="ECO:0000313" key="9">
    <source>
        <dbReference type="RefSeq" id="XP_031395525.1"/>
    </source>
</evidence>
<dbReference type="GO" id="GO:0080115">
    <property type="term" value="F:myosin XI tail binding"/>
    <property type="evidence" value="ECO:0007669"/>
    <property type="project" value="UniProtKB-ARBA"/>
</dbReference>
<evidence type="ECO:0000313" key="8">
    <source>
        <dbReference type="Proteomes" id="UP000515151"/>
    </source>
</evidence>
<evidence type="ECO:0000256" key="2">
    <source>
        <dbReference type="ARBA" id="ARBA00022692"/>
    </source>
</evidence>
<keyword evidence="3 6" id="KW-1133">Transmembrane helix</keyword>
<evidence type="ECO:0000256" key="5">
    <source>
        <dbReference type="SAM" id="Coils"/>
    </source>
</evidence>
<evidence type="ECO:0000259" key="7">
    <source>
        <dbReference type="PROSITE" id="PS51775"/>
    </source>
</evidence>
<feature type="domain" description="GTD-binding" evidence="7">
    <location>
        <begin position="67"/>
        <end position="165"/>
    </location>
</feature>
<organism evidence="8 10">
    <name type="scientific">Punica granatum</name>
    <name type="common">Pomegranate</name>
    <dbReference type="NCBI Taxonomy" id="22663"/>
    <lineage>
        <taxon>Eukaryota</taxon>
        <taxon>Viridiplantae</taxon>
        <taxon>Streptophyta</taxon>
        <taxon>Embryophyta</taxon>
        <taxon>Tracheophyta</taxon>
        <taxon>Spermatophyta</taxon>
        <taxon>Magnoliopsida</taxon>
        <taxon>eudicotyledons</taxon>
        <taxon>Gunneridae</taxon>
        <taxon>Pentapetalae</taxon>
        <taxon>rosids</taxon>
        <taxon>malvids</taxon>
        <taxon>Myrtales</taxon>
        <taxon>Lythraceae</taxon>
        <taxon>Punica</taxon>
    </lineage>
</organism>
<dbReference type="GO" id="GO:0016020">
    <property type="term" value="C:membrane"/>
    <property type="evidence" value="ECO:0007669"/>
    <property type="project" value="UniProtKB-SubCell"/>
</dbReference>
<name>A0A6P8DQG6_PUNGR</name>
<dbReference type="PANTHER" id="PTHR31422:SF0">
    <property type="entry name" value="MYOSIN-BINDING PROTEIN 7"/>
    <property type="match status" value="1"/>
</dbReference>
<sequence length="508" mass="57420">MESEALIVAKDLVPCCSCGCSCCSDSYSSPGTWLRSVKRKYDEFESGGRFFIPGLDYTDVVKVQVENEIIALREMVSNQQQTIQDLCADLEEERNAASSAANEAMSMILRLQREKAEVQMEARQFKRFAEEKMGHDQQELAALEDLLYKREQTIQSFTCEVQAYKHRMMSYGLTEAEAEGERSQGHSRNPSMVDNFDDQFDYEYPPLRCKMNENPDPLEVESDAADVEKYAFGETPRGRELKSLEYRICQMERNPSSNQMNGDFSAPKNILEKVVVGQSPHHGRHSRKFSVDSSNSFLGMGGDAGSELVKDSPRANISIKKMDYVSHTDNYTKPGVLSNESELGDDGVDRVCTIDSVHNGAPGVGASEDYIKTPGGSLNQVDCGDPDIQKLYMRLQALEADRESMRQAIVSMRTDKAQLILLKEIAQRLCTDISSERRVPAKKPSLVGAFSFMSVFKWIMSFIFWRNKARRSKYLFGLSPDNVGLLMFLDKRPLTRPWRCVTSSQLWK</sequence>
<feature type="coiled-coil region" evidence="5">
    <location>
        <begin position="388"/>
        <end position="415"/>
    </location>
</feature>
<feature type="transmembrane region" description="Helical" evidence="6">
    <location>
        <begin position="446"/>
        <end position="465"/>
    </location>
</feature>
<dbReference type="GeneID" id="116206846"/>
<keyword evidence="5" id="KW-0175">Coiled coil</keyword>
<protein>
    <submittedName>
        <fullName evidence="9 10">Myosin-binding protein 7</fullName>
    </submittedName>
</protein>
<evidence type="ECO:0000313" key="10">
    <source>
        <dbReference type="RefSeq" id="XP_031395526.1"/>
    </source>
</evidence>
<gene>
    <name evidence="9 10" type="primary">LOC116206846</name>
</gene>
<reference evidence="9 10" key="2">
    <citation type="submission" date="2025-04" db="UniProtKB">
        <authorList>
            <consortium name="RefSeq"/>
        </authorList>
    </citation>
    <scope>IDENTIFICATION</scope>
    <source>
        <tissue evidence="9 10">Leaf</tissue>
    </source>
</reference>
<dbReference type="OrthoDB" id="1060521at2759"/>
<evidence type="ECO:0000256" key="6">
    <source>
        <dbReference type="SAM" id="Phobius"/>
    </source>
</evidence>
<evidence type="ECO:0000256" key="1">
    <source>
        <dbReference type="ARBA" id="ARBA00004370"/>
    </source>
</evidence>